<dbReference type="Proteomes" id="UP000310541">
    <property type="component" value="Unassembled WGS sequence"/>
</dbReference>
<reference evidence="1 2" key="1">
    <citation type="submission" date="2019-04" db="EMBL/GenBank/DDBJ databases">
        <title>Genome sequence of Bacillus hwajinpoensis strain Y2.</title>
        <authorList>
            <person name="Fair J.L."/>
            <person name="Maclea K.S."/>
        </authorList>
    </citation>
    <scope>NUCLEOTIDE SEQUENCE [LARGE SCALE GENOMIC DNA]</scope>
    <source>
        <strain evidence="1 2">Y2</strain>
    </source>
</reference>
<accession>A0A4U1MG18</accession>
<evidence type="ECO:0000313" key="1">
    <source>
        <dbReference type="EMBL" id="TKD69236.1"/>
    </source>
</evidence>
<protein>
    <submittedName>
        <fullName evidence="1">Uncharacterized protein</fullName>
    </submittedName>
</protein>
<organism evidence="1 2">
    <name type="scientific">Guptibacillus hwajinpoensis</name>
    <dbReference type="NCBI Taxonomy" id="208199"/>
    <lineage>
        <taxon>Bacteria</taxon>
        <taxon>Bacillati</taxon>
        <taxon>Bacillota</taxon>
        <taxon>Bacilli</taxon>
        <taxon>Bacillales</taxon>
        <taxon>Guptibacillaceae</taxon>
        <taxon>Guptibacillus</taxon>
    </lineage>
</organism>
<dbReference type="RefSeq" id="WP_136947907.1">
    <property type="nucleotide sequence ID" value="NZ_SWFM01000004.1"/>
</dbReference>
<gene>
    <name evidence="1" type="ORF">FBF83_14645</name>
</gene>
<evidence type="ECO:0000313" key="2">
    <source>
        <dbReference type="Proteomes" id="UP000310541"/>
    </source>
</evidence>
<dbReference type="EMBL" id="SWFM01000004">
    <property type="protein sequence ID" value="TKD69236.1"/>
    <property type="molecule type" value="Genomic_DNA"/>
</dbReference>
<name>A0A4U1MG18_9BACL</name>
<sequence>MIGVPKKEQFEEFSERYDSIIIITKPMDDKVTSYYIYHTSELYMVEAKKISKLLNILRQKKDIEKVINCSGDEAK</sequence>
<proteinExistence type="predicted"/>
<comment type="caution">
    <text evidence="1">The sequence shown here is derived from an EMBL/GenBank/DDBJ whole genome shotgun (WGS) entry which is preliminary data.</text>
</comment>
<dbReference type="AlphaFoldDB" id="A0A4U1MG18"/>